<evidence type="ECO:0000313" key="3">
    <source>
        <dbReference type="Proteomes" id="UP001336020"/>
    </source>
</evidence>
<proteinExistence type="predicted"/>
<evidence type="ECO:0000256" key="1">
    <source>
        <dbReference type="SAM" id="MobiDB-lite"/>
    </source>
</evidence>
<protein>
    <recommendedName>
        <fullName evidence="4">Antitoxin VbhA domain-containing protein</fullName>
    </recommendedName>
</protein>
<keyword evidence="3" id="KW-1185">Reference proteome</keyword>
<gene>
    <name evidence="2" type="ORF">Q7514_29665</name>
</gene>
<comment type="caution">
    <text evidence="2">The sequence shown here is derived from an EMBL/GenBank/DDBJ whole genome shotgun (WGS) entry which is preliminary data.</text>
</comment>
<dbReference type="RefSeq" id="WP_330136846.1">
    <property type="nucleotide sequence ID" value="NZ_JAUTXY010000021.1"/>
</dbReference>
<evidence type="ECO:0008006" key="4">
    <source>
        <dbReference type="Google" id="ProtNLM"/>
    </source>
</evidence>
<evidence type="ECO:0000313" key="2">
    <source>
        <dbReference type="EMBL" id="MEE2061698.1"/>
    </source>
</evidence>
<reference evidence="2 3" key="1">
    <citation type="submission" date="2023-07" db="EMBL/GenBank/DDBJ databases">
        <authorList>
            <person name="Girao M."/>
            <person name="Carvalho M.F."/>
        </authorList>
    </citation>
    <scope>NUCLEOTIDE SEQUENCE [LARGE SCALE GENOMIC DNA]</scope>
    <source>
        <strain evidence="2 3">YIM65754</strain>
    </source>
</reference>
<feature type="region of interest" description="Disordered" evidence="1">
    <location>
        <begin position="1"/>
        <end position="23"/>
    </location>
</feature>
<dbReference type="EMBL" id="JAUTXY010000021">
    <property type="protein sequence ID" value="MEE2061698.1"/>
    <property type="molecule type" value="Genomic_DNA"/>
</dbReference>
<sequence>MTDSTDDTNPRRSLRERLEPFGEDAARETIAQHVRAACAMAGDFGGEDPRAIIDRLEAGQTREDILNAYRRTGRGEE</sequence>
<organism evidence="2 3">
    <name type="scientific">Rhodococcus artemisiae</name>
    <dbReference type="NCBI Taxonomy" id="714159"/>
    <lineage>
        <taxon>Bacteria</taxon>
        <taxon>Bacillati</taxon>
        <taxon>Actinomycetota</taxon>
        <taxon>Actinomycetes</taxon>
        <taxon>Mycobacteriales</taxon>
        <taxon>Nocardiaceae</taxon>
        <taxon>Rhodococcus</taxon>
    </lineage>
</organism>
<name>A0ABU7LJF5_9NOCA</name>
<dbReference type="Proteomes" id="UP001336020">
    <property type="component" value="Unassembled WGS sequence"/>
</dbReference>
<feature type="compositionally biased region" description="Basic and acidic residues" evidence="1">
    <location>
        <begin position="8"/>
        <end position="23"/>
    </location>
</feature>
<accession>A0ABU7LJF5</accession>